<keyword evidence="2" id="KW-1185">Reference proteome</keyword>
<evidence type="ECO:0000313" key="1">
    <source>
        <dbReference type="EMBL" id="KAL1553701.1"/>
    </source>
</evidence>
<comment type="caution">
    <text evidence="1">The sequence shown here is derived from an EMBL/GenBank/DDBJ whole genome shotgun (WGS) entry which is preliminary data.</text>
</comment>
<organism evidence="1 2">
    <name type="scientific">Salvia divinorum</name>
    <name type="common">Maria pastora</name>
    <name type="synonym">Diviner's sage</name>
    <dbReference type="NCBI Taxonomy" id="28513"/>
    <lineage>
        <taxon>Eukaryota</taxon>
        <taxon>Viridiplantae</taxon>
        <taxon>Streptophyta</taxon>
        <taxon>Embryophyta</taxon>
        <taxon>Tracheophyta</taxon>
        <taxon>Spermatophyta</taxon>
        <taxon>Magnoliopsida</taxon>
        <taxon>eudicotyledons</taxon>
        <taxon>Gunneridae</taxon>
        <taxon>Pentapetalae</taxon>
        <taxon>asterids</taxon>
        <taxon>lamiids</taxon>
        <taxon>Lamiales</taxon>
        <taxon>Lamiaceae</taxon>
        <taxon>Nepetoideae</taxon>
        <taxon>Mentheae</taxon>
        <taxon>Salviinae</taxon>
        <taxon>Salvia</taxon>
        <taxon>Salvia subgen. Calosphace</taxon>
    </lineage>
</organism>
<reference evidence="1 2" key="1">
    <citation type="submission" date="2024-06" db="EMBL/GenBank/DDBJ databases">
        <title>A chromosome level genome sequence of Diviner's sage (Salvia divinorum).</title>
        <authorList>
            <person name="Ford S.A."/>
            <person name="Ro D.-K."/>
            <person name="Ness R.W."/>
            <person name="Phillips M.A."/>
        </authorList>
    </citation>
    <scope>NUCLEOTIDE SEQUENCE [LARGE SCALE GENOMIC DNA]</scope>
    <source>
        <strain evidence="1">SAF-2024a</strain>
        <tissue evidence="1">Leaf</tissue>
    </source>
</reference>
<accession>A0ABD1HB92</accession>
<evidence type="ECO:0000313" key="2">
    <source>
        <dbReference type="Proteomes" id="UP001567538"/>
    </source>
</evidence>
<dbReference type="AlphaFoldDB" id="A0ABD1HB92"/>
<dbReference type="EMBL" id="JBEAFC010000006">
    <property type="protein sequence ID" value="KAL1553701.1"/>
    <property type="molecule type" value="Genomic_DNA"/>
</dbReference>
<sequence length="110" mass="12923">MKELAIKRRKEELMSLCQQVSWKLHQLLQLNLPKLVNFLVKLLVLMLKFLKRTFGADAEISEKRKKINSELKNISNLTIAEVIKTVCYIASHPELIDVFFSMEEENMEPY</sequence>
<gene>
    <name evidence="1" type="ORF">AAHA92_14343</name>
</gene>
<proteinExistence type="predicted"/>
<protein>
    <submittedName>
        <fullName evidence="1">Uncharacterized protein</fullName>
    </submittedName>
</protein>
<name>A0ABD1HB92_SALDI</name>
<dbReference type="Proteomes" id="UP001567538">
    <property type="component" value="Unassembled WGS sequence"/>
</dbReference>